<comment type="similarity">
    <text evidence="2">Belongs to the G-protein coupled receptor 1 family.</text>
</comment>
<accession>A0A087TU09</accession>
<dbReference type="PANTHER" id="PTHR24235:SF29">
    <property type="entry name" value="GH23382P"/>
    <property type="match status" value="1"/>
</dbReference>
<dbReference type="AlphaFoldDB" id="A0A087TU09"/>
<keyword evidence="3 9" id="KW-0812">Transmembrane</keyword>
<proteinExistence type="inferred from homology"/>
<gene>
    <name evidence="11" type="ORF">X975_00203</name>
</gene>
<dbReference type="Pfam" id="PF00001">
    <property type="entry name" value="7tm_1"/>
    <property type="match status" value="1"/>
</dbReference>
<evidence type="ECO:0000313" key="11">
    <source>
        <dbReference type="EMBL" id="KFM68598.1"/>
    </source>
</evidence>
<name>A0A087TU09_STEMI</name>
<feature type="transmembrane region" description="Helical" evidence="9">
    <location>
        <begin position="42"/>
        <end position="65"/>
    </location>
</feature>
<evidence type="ECO:0000256" key="4">
    <source>
        <dbReference type="ARBA" id="ARBA00022989"/>
    </source>
</evidence>
<dbReference type="GO" id="GO:0042923">
    <property type="term" value="F:neuropeptide binding"/>
    <property type="evidence" value="ECO:0007669"/>
    <property type="project" value="TreeGrafter"/>
</dbReference>
<evidence type="ECO:0000256" key="6">
    <source>
        <dbReference type="ARBA" id="ARBA00023136"/>
    </source>
</evidence>
<dbReference type="InterPro" id="IPR017452">
    <property type="entry name" value="GPCR_Rhodpsn_7TM"/>
</dbReference>
<evidence type="ECO:0000256" key="5">
    <source>
        <dbReference type="ARBA" id="ARBA00023040"/>
    </source>
</evidence>
<keyword evidence="7 11" id="KW-0675">Receptor</keyword>
<keyword evidence="5" id="KW-0297">G-protein coupled receptor</keyword>
<dbReference type="GO" id="GO:0008188">
    <property type="term" value="F:neuropeptide receptor activity"/>
    <property type="evidence" value="ECO:0007669"/>
    <property type="project" value="TreeGrafter"/>
</dbReference>
<dbReference type="OMA" id="WLAMSAC"/>
<dbReference type="EMBL" id="KK116734">
    <property type="protein sequence ID" value="KFM68598.1"/>
    <property type="molecule type" value="Genomic_DNA"/>
</dbReference>
<feature type="non-terminal residue" evidence="11">
    <location>
        <position position="99"/>
    </location>
</feature>
<keyword evidence="6 9" id="KW-0472">Membrane</keyword>
<dbReference type="Gene3D" id="1.20.1070.10">
    <property type="entry name" value="Rhodopsin 7-helix transmembrane proteins"/>
    <property type="match status" value="1"/>
</dbReference>
<comment type="subcellular location">
    <subcellularLocation>
        <location evidence="1">Membrane</location>
        <topology evidence="1">Multi-pass membrane protein</topology>
    </subcellularLocation>
</comment>
<keyword evidence="12" id="KW-1185">Reference proteome</keyword>
<dbReference type="PROSITE" id="PS50262">
    <property type="entry name" value="G_PROTEIN_RECEP_F1_2"/>
    <property type="match status" value="1"/>
</dbReference>
<protein>
    <submittedName>
        <fullName evidence="11">Putative G-protein coupled receptor 83</fullName>
    </submittedName>
</protein>
<evidence type="ECO:0000256" key="9">
    <source>
        <dbReference type="SAM" id="Phobius"/>
    </source>
</evidence>
<evidence type="ECO:0000313" key="12">
    <source>
        <dbReference type="Proteomes" id="UP000054359"/>
    </source>
</evidence>
<evidence type="ECO:0000259" key="10">
    <source>
        <dbReference type="PROSITE" id="PS50262"/>
    </source>
</evidence>
<evidence type="ECO:0000256" key="3">
    <source>
        <dbReference type="ARBA" id="ARBA00022692"/>
    </source>
</evidence>
<organism evidence="11 12">
    <name type="scientific">Stegodyphus mimosarum</name>
    <name type="common">African social velvet spider</name>
    <dbReference type="NCBI Taxonomy" id="407821"/>
    <lineage>
        <taxon>Eukaryota</taxon>
        <taxon>Metazoa</taxon>
        <taxon>Ecdysozoa</taxon>
        <taxon>Arthropoda</taxon>
        <taxon>Chelicerata</taxon>
        <taxon>Arachnida</taxon>
        <taxon>Araneae</taxon>
        <taxon>Araneomorphae</taxon>
        <taxon>Entelegynae</taxon>
        <taxon>Eresoidea</taxon>
        <taxon>Eresidae</taxon>
        <taxon>Stegodyphus</taxon>
    </lineage>
</organism>
<dbReference type="PANTHER" id="PTHR24235">
    <property type="entry name" value="NEUROPEPTIDE Y RECEPTOR"/>
    <property type="match status" value="1"/>
</dbReference>
<dbReference type="STRING" id="407821.A0A087TU09"/>
<keyword evidence="8" id="KW-0807">Transducer</keyword>
<evidence type="ECO:0000256" key="8">
    <source>
        <dbReference type="ARBA" id="ARBA00023224"/>
    </source>
</evidence>
<feature type="domain" description="G-protein coupled receptors family 1 profile" evidence="10">
    <location>
        <begin position="1"/>
        <end position="62"/>
    </location>
</feature>
<reference evidence="11 12" key="1">
    <citation type="submission" date="2013-11" db="EMBL/GenBank/DDBJ databases">
        <title>Genome sequencing of Stegodyphus mimosarum.</title>
        <authorList>
            <person name="Bechsgaard J."/>
        </authorList>
    </citation>
    <scope>NUCLEOTIDE SEQUENCE [LARGE SCALE GENOMIC DNA]</scope>
</reference>
<dbReference type="GO" id="GO:0005886">
    <property type="term" value="C:plasma membrane"/>
    <property type="evidence" value="ECO:0007669"/>
    <property type="project" value="TreeGrafter"/>
</dbReference>
<evidence type="ECO:0000256" key="2">
    <source>
        <dbReference type="ARBA" id="ARBA00010663"/>
    </source>
</evidence>
<keyword evidence="4 9" id="KW-1133">Transmembrane helix</keyword>
<dbReference type="GO" id="GO:0043005">
    <property type="term" value="C:neuron projection"/>
    <property type="evidence" value="ECO:0007669"/>
    <property type="project" value="TreeGrafter"/>
</dbReference>
<dbReference type="OrthoDB" id="10037617at2759"/>
<dbReference type="InterPro" id="IPR000276">
    <property type="entry name" value="GPCR_Rhodpsn"/>
</dbReference>
<evidence type="ECO:0000256" key="7">
    <source>
        <dbReference type="ARBA" id="ARBA00023170"/>
    </source>
</evidence>
<evidence type="ECO:0000256" key="1">
    <source>
        <dbReference type="ARBA" id="ARBA00004141"/>
    </source>
</evidence>
<sequence>MLALVVVCFALCWLPLNVYHILQEFLGPKFAYSTSKGTQRSTIFFLCHWLAMSSVCYNPFIYCWMNKHFRSGAVSCFLCLQTFGRKLNNSFRSTVPANT</sequence>
<dbReference type="SUPFAM" id="SSF81321">
    <property type="entry name" value="Family A G protein-coupled receptor-like"/>
    <property type="match status" value="1"/>
</dbReference>
<dbReference type="Proteomes" id="UP000054359">
    <property type="component" value="Unassembled WGS sequence"/>
</dbReference>